<evidence type="ECO:0000313" key="2">
    <source>
        <dbReference type="EMBL" id="TKA00116.1"/>
    </source>
</evidence>
<accession>A0A4U0RV73</accession>
<sequence length="45" mass="5239">AASEGNNRLIKLEARNAFGFRNREHQRLRSRCATTRRSRREAKPG</sequence>
<feature type="compositionally biased region" description="Basic residues" evidence="1">
    <location>
        <begin position="28"/>
        <end position="45"/>
    </location>
</feature>
<protein>
    <submittedName>
        <fullName evidence="2">Transposase</fullName>
    </submittedName>
</protein>
<dbReference type="EMBL" id="SUMC01000090">
    <property type="protein sequence ID" value="TKA00116.1"/>
    <property type="molecule type" value="Genomic_DNA"/>
</dbReference>
<feature type="region of interest" description="Disordered" evidence="1">
    <location>
        <begin position="26"/>
        <end position="45"/>
    </location>
</feature>
<evidence type="ECO:0000313" key="3">
    <source>
        <dbReference type="Proteomes" id="UP000305778"/>
    </source>
</evidence>
<comment type="caution">
    <text evidence="2">The sequence shown here is derived from an EMBL/GenBank/DDBJ whole genome shotgun (WGS) entry which is preliminary data.</text>
</comment>
<feature type="non-terminal residue" evidence="2">
    <location>
        <position position="1"/>
    </location>
</feature>
<dbReference type="Proteomes" id="UP000305778">
    <property type="component" value="Unassembled WGS sequence"/>
</dbReference>
<keyword evidence="3" id="KW-1185">Reference proteome</keyword>
<evidence type="ECO:0000256" key="1">
    <source>
        <dbReference type="SAM" id="MobiDB-lite"/>
    </source>
</evidence>
<name>A0A4U0RV73_9ACTN</name>
<reference evidence="2 3" key="1">
    <citation type="submission" date="2019-04" db="EMBL/GenBank/DDBJ databases">
        <title>Streptomyces oryziradicis sp. nov., a novel actinomycete isolated from rhizosphere soil of rice (Oryza sativa L.).</title>
        <authorList>
            <person name="Li C."/>
        </authorList>
    </citation>
    <scope>NUCLEOTIDE SEQUENCE [LARGE SCALE GENOMIC DNA]</scope>
    <source>
        <strain evidence="2 3">NEAU-C40</strain>
    </source>
</reference>
<dbReference type="AlphaFoldDB" id="A0A4U0RV73"/>
<proteinExistence type="predicted"/>
<organism evidence="2 3">
    <name type="scientific">Actinacidiphila oryziradicis</name>
    <dbReference type="NCBI Taxonomy" id="2571141"/>
    <lineage>
        <taxon>Bacteria</taxon>
        <taxon>Bacillati</taxon>
        <taxon>Actinomycetota</taxon>
        <taxon>Actinomycetes</taxon>
        <taxon>Kitasatosporales</taxon>
        <taxon>Streptomycetaceae</taxon>
        <taxon>Actinacidiphila</taxon>
    </lineage>
</organism>
<gene>
    <name evidence="2" type="ORF">FCI23_43605</name>
</gene>